<evidence type="ECO:0000256" key="1">
    <source>
        <dbReference type="ARBA" id="ARBA00004123"/>
    </source>
</evidence>
<dbReference type="SMART" id="SM00066">
    <property type="entry name" value="GAL4"/>
    <property type="match status" value="1"/>
</dbReference>
<sequence>MTTRSLSPSDKQSYSAGVESGFEDSSYVADTFICLPPIDCGDTNTRGNLSGDLDNFSGTSQQTENAQISTSGPHDVDLGSIMMPEILSSLQDPFFQNAHLALNNSDYRSSLNTPGLGFPATSGSHSSASNVTYSSSSRSPEGVFEDLPDSIYATNSVSPNPAPQGRRERKHPVQLAPDQPLTTHGKPRRRVYVACVQCRSRKIRCDGARPMCHNCGRRTDLGELCSYDPEPKRRGPDRQPGARQWPTTAVASERPPRRRRRNLGSSSTATGEDTEAQVQSTGDAVNQTLDNFSAIFDGTTALPHTGLATVNDEVFLLYKDGHEGIPVIPYNVSAQFQQAQPLGSVNDLQVPNIGYDADDLELSLMSKLTAFSAISCPLIIGNNRLDEELDERIEEANVIGPEPGLQFTRETWWDALLSQYALIHDSTASLTVGLRQAASRRIVMDLRKLFRSLPYWFSFINVPRFFGALLDPSTRNTLQPSLILTALAVATFIQSSESELGLRGRMRALALQEQAQSALEASLNAGWIDCGLVQATLLIGFFEISAHPLHNKERARRRRSPCFRLSPPPRAYCACFIPALGMPEDQWNLFGPDSPQGCSCLSYTMAHACPEAVEYAPLLCWMPAWTDVSESEIRKEECRRLAWSSLMVVASHSSYATSDNAFSPLMDLFIMDPANYALLFPGEHLEQKEGFPTPPSKDSAWALYMRILLLWHSCVRMRLNPSLNDAEKAQFAVTAWLEMDAIEDAMDRHTCGAKLGFMQGREILFNSRMHVSFEFRRYIPQAYAGSGAKLLFYDKKAEDWLNHQAVVASTFSVMVDDLVTRPFLIFWLLSQITRSLTLWSYNTTLAIALDVAKSFLTSAEHLMAIWPCSAQYRRYKILHERLTAACYTAGVPPPATGLTTSPMLW</sequence>
<feature type="compositionally biased region" description="Polar residues" evidence="6">
    <location>
        <begin position="1"/>
        <end position="15"/>
    </location>
</feature>
<dbReference type="GO" id="GO:0005634">
    <property type="term" value="C:nucleus"/>
    <property type="evidence" value="ECO:0007669"/>
    <property type="project" value="UniProtKB-SubCell"/>
</dbReference>
<evidence type="ECO:0000256" key="6">
    <source>
        <dbReference type="SAM" id="MobiDB-lite"/>
    </source>
</evidence>
<feature type="domain" description="Zn(2)-C6 fungal-type" evidence="7">
    <location>
        <begin position="194"/>
        <end position="227"/>
    </location>
</feature>
<name>A0A1C7M3U2_GRIFR</name>
<dbReference type="GO" id="GO:0008270">
    <property type="term" value="F:zinc ion binding"/>
    <property type="evidence" value="ECO:0007669"/>
    <property type="project" value="InterPro"/>
</dbReference>
<dbReference type="InterPro" id="IPR036864">
    <property type="entry name" value="Zn2-C6_fun-type_DNA-bd_sf"/>
</dbReference>
<accession>A0A1C7M3U2</accession>
<evidence type="ECO:0000313" key="9">
    <source>
        <dbReference type="Proteomes" id="UP000092993"/>
    </source>
</evidence>
<evidence type="ECO:0000259" key="7">
    <source>
        <dbReference type="PROSITE" id="PS50048"/>
    </source>
</evidence>
<evidence type="ECO:0000256" key="3">
    <source>
        <dbReference type="ARBA" id="ARBA00023015"/>
    </source>
</evidence>
<keyword evidence="4" id="KW-0804">Transcription</keyword>
<dbReference type="PANTHER" id="PTHR47338:SF5">
    <property type="entry name" value="ZN(II)2CYS6 TRANSCRIPTION FACTOR (EUROFUNG)"/>
    <property type="match status" value="1"/>
</dbReference>
<feature type="region of interest" description="Disordered" evidence="6">
    <location>
        <begin position="118"/>
        <end position="185"/>
    </location>
</feature>
<evidence type="ECO:0000256" key="2">
    <source>
        <dbReference type="ARBA" id="ARBA00022723"/>
    </source>
</evidence>
<feature type="compositionally biased region" description="Low complexity" evidence="6">
    <location>
        <begin position="124"/>
        <end position="139"/>
    </location>
</feature>
<organism evidence="8 9">
    <name type="scientific">Grifola frondosa</name>
    <name type="common">Maitake</name>
    <name type="synonym">Polyporus frondosus</name>
    <dbReference type="NCBI Taxonomy" id="5627"/>
    <lineage>
        <taxon>Eukaryota</taxon>
        <taxon>Fungi</taxon>
        <taxon>Dikarya</taxon>
        <taxon>Basidiomycota</taxon>
        <taxon>Agaricomycotina</taxon>
        <taxon>Agaricomycetes</taxon>
        <taxon>Polyporales</taxon>
        <taxon>Grifolaceae</taxon>
        <taxon>Grifola</taxon>
    </lineage>
</organism>
<gene>
    <name evidence="8" type="ORF">A0H81_09136</name>
</gene>
<reference evidence="8 9" key="1">
    <citation type="submission" date="2016-03" db="EMBL/GenBank/DDBJ databases">
        <title>Whole genome sequencing of Grifola frondosa 9006-11.</title>
        <authorList>
            <person name="Min B."/>
            <person name="Park H."/>
            <person name="Kim J.-G."/>
            <person name="Cho H."/>
            <person name="Oh Y.-L."/>
            <person name="Kong W.-S."/>
            <person name="Choi I.-G."/>
        </authorList>
    </citation>
    <scope>NUCLEOTIDE SEQUENCE [LARGE SCALE GENOMIC DNA]</scope>
    <source>
        <strain evidence="8 9">9006-11</strain>
    </source>
</reference>
<dbReference type="Proteomes" id="UP000092993">
    <property type="component" value="Unassembled WGS sequence"/>
</dbReference>
<keyword evidence="5" id="KW-0539">Nucleus</keyword>
<comment type="caution">
    <text evidence="8">The sequence shown here is derived from an EMBL/GenBank/DDBJ whole genome shotgun (WGS) entry which is preliminary data.</text>
</comment>
<dbReference type="InterPro" id="IPR050815">
    <property type="entry name" value="TF_fung"/>
</dbReference>
<feature type="region of interest" description="Disordered" evidence="6">
    <location>
        <begin position="223"/>
        <end position="280"/>
    </location>
</feature>
<dbReference type="OrthoDB" id="2123952at2759"/>
<evidence type="ECO:0000256" key="4">
    <source>
        <dbReference type="ARBA" id="ARBA00023163"/>
    </source>
</evidence>
<dbReference type="AlphaFoldDB" id="A0A1C7M3U2"/>
<keyword evidence="9" id="KW-1185">Reference proteome</keyword>
<protein>
    <recommendedName>
        <fullName evidence="7">Zn(2)-C6 fungal-type domain-containing protein</fullName>
    </recommendedName>
</protein>
<feature type="region of interest" description="Disordered" evidence="6">
    <location>
        <begin position="51"/>
        <end position="75"/>
    </location>
</feature>
<dbReference type="CDD" id="cd00067">
    <property type="entry name" value="GAL4"/>
    <property type="match status" value="1"/>
</dbReference>
<feature type="compositionally biased region" description="Polar residues" evidence="6">
    <location>
        <begin position="263"/>
        <end position="280"/>
    </location>
</feature>
<dbReference type="PANTHER" id="PTHR47338">
    <property type="entry name" value="ZN(II)2CYS6 TRANSCRIPTION FACTOR (EUROFUNG)-RELATED"/>
    <property type="match status" value="1"/>
</dbReference>
<proteinExistence type="predicted"/>
<comment type="subcellular location">
    <subcellularLocation>
        <location evidence="1">Nucleus</location>
    </subcellularLocation>
</comment>
<evidence type="ECO:0000256" key="5">
    <source>
        <dbReference type="ARBA" id="ARBA00023242"/>
    </source>
</evidence>
<dbReference type="Pfam" id="PF00172">
    <property type="entry name" value="Zn_clus"/>
    <property type="match status" value="1"/>
</dbReference>
<dbReference type="GO" id="GO:0000981">
    <property type="term" value="F:DNA-binding transcription factor activity, RNA polymerase II-specific"/>
    <property type="evidence" value="ECO:0007669"/>
    <property type="project" value="InterPro"/>
</dbReference>
<dbReference type="EMBL" id="LUGG01000013">
    <property type="protein sequence ID" value="OBZ71009.1"/>
    <property type="molecule type" value="Genomic_DNA"/>
</dbReference>
<dbReference type="STRING" id="5627.A0A1C7M3U2"/>
<keyword evidence="3" id="KW-0805">Transcription regulation</keyword>
<dbReference type="InterPro" id="IPR001138">
    <property type="entry name" value="Zn2Cys6_DnaBD"/>
</dbReference>
<evidence type="ECO:0000313" key="8">
    <source>
        <dbReference type="EMBL" id="OBZ71009.1"/>
    </source>
</evidence>
<feature type="compositionally biased region" description="Polar residues" evidence="6">
    <location>
        <begin position="56"/>
        <end position="72"/>
    </location>
</feature>
<dbReference type="PROSITE" id="PS50048">
    <property type="entry name" value="ZN2_CY6_FUNGAL_2"/>
    <property type="match status" value="1"/>
</dbReference>
<keyword evidence="2" id="KW-0479">Metal-binding</keyword>
<feature type="region of interest" description="Disordered" evidence="6">
    <location>
        <begin position="1"/>
        <end position="20"/>
    </location>
</feature>
<dbReference type="Gene3D" id="4.10.240.10">
    <property type="entry name" value="Zn(2)-C6 fungal-type DNA-binding domain"/>
    <property type="match status" value="1"/>
</dbReference>
<dbReference type="SUPFAM" id="SSF57701">
    <property type="entry name" value="Zn2/Cys6 DNA-binding domain"/>
    <property type="match status" value="1"/>
</dbReference>